<keyword evidence="7" id="KW-0904">Protein phosphatase</keyword>
<evidence type="ECO:0000256" key="13">
    <source>
        <dbReference type="SAM" id="Phobius"/>
    </source>
</evidence>
<dbReference type="InterPro" id="IPR029021">
    <property type="entry name" value="Prot-tyrosine_phosphatase-like"/>
</dbReference>
<feature type="non-terminal residue" evidence="17">
    <location>
        <position position="1"/>
    </location>
</feature>
<evidence type="ECO:0000313" key="18">
    <source>
        <dbReference type="Proteomes" id="UP000005640"/>
    </source>
</evidence>
<keyword evidence="19 20" id="KW-1267">Proteomics identification</keyword>
<evidence type="ECO:0000256" key="7">
    <source>
        <dbReference type="ARBA" id="ARBA00022912"/>
    </source>
</evidence>
<dbReference type="EMBL" id="AL583862">
    <property type="status" value="NOT_ANNOTATED_CDS"/>
    <property type="molecule type" value="Genomic_DNA"/>
</dbReference>
<dbReference type="OrthoDB" id="10253954at2759"/>
<dbReference type="CDD" id="cd14629">
    <property type="entry name" value="R-PTP-F-2"/>
    <property type="match status" value="1"/>
</dbReference>
<dbReference type="OpenTargets" id="ENSG00000142949"/>
<dbReference type="InterPro" id="IPR013783">
    <property type="entry name" value="Ig-like_fold"/>
</dbReference>
<dbReference type="InterPro" id="IPR036116">
    <property type="entry name" value="FN3_sf"/>
</dbReference>
<keyword evidence="10" id="KW-1015">Disulfide bond</keyword>
<evidence type="ECO:0000256" key="6">
    <source>
        <dbReference type="ARBA" id="ARBA00022889"/>
    </source>
</evidence>
<evidence type="ECO:0000256" key="5">
    <source>
        <dbReference type="ARBA" id="ARBA00022801"/>
    </source>
</evidence>
<dbReference type="GO" id="GO:0016020">
    <property type="term" value="C:membrane"/>
    <property type="evidence" value="ECO:0007669"/>
    <property type="project" value="UniProtKB-SubCell"/>
</dbReference>
<feature type="domain" description="Tyrosine-protein phosphatase" evidence="14">
    <location>
        <begin position="711"/>
        <end position="970"/>
    </location>
</feature>
<dbReference type="PROSITE" id="PS50056">
    <property type="entry name" value="TYR_PHOSPHATASE_2"/>
    <property type="match status" value="2"/>
</dbReference>
<dbReference type="ChiTaRS" id="PTPRF">
    <property type="organism name" value="human"/>
</dbReference>
<dbReference type="GO" id="GO:0007155">
    <property type="term" value="P:cell adhesion"/>
    <property type="evidence" value="ECO:0007669"/>
    <property type="project" value="UniProtKB-KW"/>
</dbReference>
<dbReference type="PROSITE" id="PS50055">
    <property type="entry name" value="TYR_PHOSPHATASE_PTP"/>
    <property type="match status" value="2"/>
</dbReference>
<dbReference type="PROSITE" id="PS50853">
    <property type="entry name" value="FN3"/>
    <property type="match status" value="1"/>
</dbReference>
<dbReference type="Bgee" id="ENSG00000142949">
    <property type="expression patterns" value="Expressed in gingival epithelium and 200 other cell types or tissues"/>
</dbReference>
<dbReference type="CDD" id="cd00063">
    <property type="entry name" value="FN3"/>
    <property type="match status" value="2"/>
</dbReference>
<reference evidence="22" key="5">
    <citation type="journal article" date="2014" name="J. Proteomics">
        <title>An enzyme assisted RP-RPLC approach for in-depth analysis of human liver phosphoproteome.</title>
        <authorList>
            <person name="Bian Y."/>
            <person name="Song C."/>
            <person name="Cheng K."/>
            <person name="Dong M."/>
            <person name="Wang F."/>
            <person name="Huang J."/>
            <person name="Sun D."/>
            <person name="Wang L."/>
            <person name="Ye M."/>
            <person name="Zou H."/>
        </authorList>
    </citation>
    <scope>IDENTIFICATION BY MASS SPECTROMETRY [LARGE SCALE ANALYSIS]</scope>
</reference>
<dbReference type="GeneTree" id="ENSGT00940000155060"/>
<evidence type="ECO:0000256" key="3">
    <source>
        <dbReference type="ARBA" id="ARBA00022692"/>
    </source>
</evidence>
<feature type="domain" description="Tyrosine specific protein phosphatases" evidence="15">
    <location>
        <begin position="888"/>
        <end position="961"/>
    </location>
</feature>
<dbReference type="FunFam" id="3.90.190.10:FF:000002">
    <property type="entry name" value="receptor-type tyrosine-protein phosphatase delta isoform X2"/>
    <property type="match status" value="1"/>
</dbReference>
<keyword evidence="5" id="KW-0378">Hydrolase</keyword>
<dbReference type="InterPro" id="IPR003961">
    <property type="entry name" value="FN3_dom"/>
</dbReference>
<dbReference type="ExpressionAtlas" id="H0Y380">
    <property type="expression patterns" value="baseline and differential"/>
</dbReference>
<evidence type="ECO:0007829" key="19">
    <source>
        <dbReference type="PeptideAtlas" id="H0Y380"/>
    </source>
</evidence>
<keyword evidence="2" id="KW-0358">Heparin-binding</keyword>
<dbReference type="GO" id="GO:0008201">
    <property type="term" value="F:heparin binding"/>
    <property type="evidence" value="ECO:0007669"/>
    <property type="project" value="UniProtKB-KW"/>
</dbReference>
<dbReference type="Gene3D" id="3.90.190.10">
    <property type="entry name" value="Protein tyrosine phosphatase superfamily"/>
    <property type="match status" value="2"/>
</dbReference>
<reference evidence="17" key="7">
    <citation type="submission" date="2025-09" db="UniProtKB">
        <authorList>
            <consortium name="Ensembl"/>
        </authorList>
    </citation>
    <scope>IDENTIFICATION</scope>
</reference>
<reference evidence="17 18" key="2">
    <citation type="journal article" date="2004" name="Nature">
        <title>Finishing the euchromatic sequence of the human genome.</title>
        <authorList>
            <consortium name="International Human Genome Sequencing Consortium"/>
        </authorList>
    </citation>
    <scope>NUCLEOTIDE SEQUENCE [LARGE SCALE GENOMIC DNA]</scope>
</reference>
<keyword evidence="3 13" id="KW-0812">Transmembrane</keyword>
<dbReference type="FunFam" id="2.60.40.10:FF:000144">
    <property type="entry name" value="receptor-type tyrosine-protein phosphatase delta isoform X1"/>
    <property type="match status" value="1"/>
</dbReference>
<dbReference type="PROSITE" id="PS00383">
    <property type="entry name" value="TYR_PHOSPHATASE_1"/>
    <property type="match status" value="2"/>
</dbReference>
<evidence type="ECO:0000256" key="8">
    <source>
        <dbReference type="ARBA" id="ARBA00022989"/>
    </source>
</evidence>
<dbReference type="HOGENOM" id="CLU_001645_5_1_1"/>
<keyword evidence="18" id="KW-1185">Reference proteome</keyword>
<dbReference type="FunFam" id="3.90.190.10:FF:000001">
    <property type="entry name" value="Receptor-type tyrosine-protein phosphatase F isoform A"/>
    <property type="match status" value="1"/>
</dbReference>
<evidence type="ECO:0000256" key="2">
    <source>
        <dbReference type="ARBA" id="ARBA00022674"/>
    </source>
</evidence>
<dbReference type="Ensembl" id="ENST00000372407.4">
    <property type="protein sequence ID" value="ENSP00000361484.4"/>
    <property type="gene ID" value="ENSG00000142949.19"/>
</dbReference>
<dbReference type="PANTHER" id="PTHR46957:SF9">
    <property type="entry name" value="PROTEIN-TYROSINE-PHOSPHATASE"/>
    <property type="match status" value="1"/>
</dbReference>
<reference evidence="21" key="4">
    <citation type="journal article" date="2011" name="BMC Syst. Biol.">
        <title>Initial characterization of the human central proteome.</title>
        <authorList>
            <person name="Burkard T.R."/>
            <person name="Planyavsky M."/>
            <person name="Kaupe I."/>
            <person name="Breitwieser F.P."/>
            <person name="Burckstummer T."/>
            <person name="Bennett K.L."/>
            <person name="Superti-Furga G."/>
            <person name="Colinge J."/>
        </authorList>
    </citation>
    <scope>IDENTIFICATION BY MASS SPECTROMETRY [LARGE SCALE ANALYSIS]</scope>
</reference>
<keyword evidence="9 13" id="KW-0472">Membrane</keyword>
<evidence type="ECO:0000256" key="10">
    <source>
        <dbReference type="ARBA" id="ARBA00023157"/>
    </source>
</evidence>
<evidence type="ECO:0007829" key="22">
    <source>
        <dbReference type="PubMed" id="24275569"/>
    </source>
</evidence>
<feature type="transmembrane region" description="Helical" evidence="13">
    <location>
        <begin position="322"/>
        <end position="345"/>
    </location>
</feature>
<evidence type="ECO:0000256" key="11">
    <source>
        <dbReference type="ARBA" id="ARBA00023180"/>
    </source>
</evidence>
<evidence type="ECO:0000313" key="17">
    <source>
        <dbReference type="Ensembl" id="ENSP00000361484.4"/>
    </source>
</evidence>
<gene>
    <name evidence="17" type="primary">PTPRF</name>
</gene>
<dbReference type="PRINTS" id="PR00700">
    <property type="entry name" value="PRTYPHPHTASE"/>
</dbReference>
<keyword evidence="8 13" id="KW-1133">Transmembrane helix</keyword>
<sequence>TYVRLENGEPRGLPIIQDVMLAEAQWRPEESEDYETTISGLTPETTYSVTVAAYTTKGDGARSKPKIVTTTGAVFAKNFRVAAAMKTSVLLSWEVPDSYKSAVPFKILYNGQSVEVDGHSMRKLIADLQPNTEYSFVLMNRGSSAGGLQHLVSIRTAPDLLPHKPLPASAYIEDGRFDLSMPHVQDPSLVRWFYIVVVPIDRVGGSMLTPRWSTPEELELDELLEAIEQGGEEQRRRRRQAERLKPYVAAQLDVLPETFTLGDKKNYRGFYNRPLSPDLSYQCFVLASLKEPMDQKRYASSPYSDEIVVQVTPAQQQEEPEMLWVTGPVLAVILIILIVIAILLFKRKRTHSPSSKDEQSIGLKDSLLAHSSDPVEMRRLNYQTPGSSVPSCPNTSSMRDHPPIPITDLADNIERLKANDGLKFSQEYESIDPGQQFTWENSNLEVNKPKNRYANVIAYDHSRVILTSIDGVPGSDYINANYIDGYRKQNAYIATQGPLPETMGDFWRMVWEQRTATVVMMTRLEEKSRVKCDQYWPARGTETCGLIQVTLLDTVELATYTVRTFALHKSGSSEKRELRQFQFMAWPDHGVPEYPTPILAFLRRVKACNPLDAGPMVVHCSAGVGRTGCFIVIDAMLERMKHEKTVDIYGHVTCMRSQRNYMVQTEDQYVFIHEALLEAATCGHTEVPARNLYAHIQKLGQVPPGESVTAMELEFKLLASSKAHTSRFISANLPCNKFKNRLVNIMPYELTRVCLQPIRGVEGSDYINASFLDGYRQQKAYIATQGPLAESTEDFWRMLWEHNSTIIVMLTKLREMGREKCHQYWPAERSARYQYFVVDPMAEYNMPQYILREFKVTDARDGQSRTIRQFQFTDWPEQGVPKTGEGFIDFIGQVHKTKEQFGQDGPITVHCSAGVGRTGVFITLSIVLERMRYEGVVDMFQTVKTLRTQRPAMVQTEDQYQLCYRAALEYLGSFDHYAT</sequence>
<dbReference type="Ensembl" id="ENST00000372407.4">
    <property type="protein sequence ID" value="ENSP00000361484.4"/>
    <property type="gene ID" value="ENSG00000142949.18"/>
</dbReference>
<dbReference type="SMART" id="SM00060">
    <property type="entry name" value="FN3"/>
    <property type="match status" value="2"/>
</dbReference>
<dbReference type="InterPro" id="IPR016130">
    <property type="entry name" value="Tyr_Pase_AS"/>
</dbReference>
<dbReference type="InterPro" id="IPR003595">
    <property type="entry name" value="Tyr_Pase_cat"/>
</dbReference>
<reference evidence="17 18" key="3">
    <citation type="journal article" date="2006" name="Nature">
        <title>The DNA sequence and biological annotation of human chromosome 1.</title>
        <authorList>
            <person name="Gregory S.G."/>
            <person name="Barlow K.F."/>
            <person name="McLay K.E."/>
            <person name="Kaul R."/>
            <person name="Swarbreck D."/>
            <person name="Dunham A."/>
            <person name="Scott C.E."/>
            <person name="Howe K.L."/>
            <person name="Woodfine K."/>
            <person name="Spencer C.C."/>
            <person name="Jones M.C."/>
            <person name="Gillson C."/>
            <person name="Searle S."/>
            <person name="Zhou Y."/>
            <person name="Kokocinski F."/>
            <person name="McDonald L."/>
            <person name="Evans R."/>
            <person name="Phillips K."/>
            <person name="Atkinson A."/>
            <person name="Cooper R."/>
            <person name="Jones C."/>
            <person name="Hall R.E."/>
            <person name="Andrews T.D."/>
            <person name="Lloyd C."/>
            <person name="Ainscough R."/>
            <person name="Almeida J.P."/>
            <person name="Ambrose K.D."/>
            <person name="Anderson F."/>
            <person name="Andrew R.W."/>
            <person name="Ashwell R.I."/>
            <person name="Aubin K."/>
            <person name="Babbage A.K."/>
            <person name="Bagguley C.L."/>
            <person name="Bailey J."/>
            <person name="Beasley H."/>
            <person name="Bethel G."/>
            <person name="Bird C.P."/>
            <person name="Bray-Allen S."/>
            <person name="Brown J.Y."/>
            <person name="Brown A.J."/>
            <person name="Buckley D."/>
            <person name="Burton J."/>
            <person name="Bye J."/>
            <person name="Carder C."/>
            <person name="Chapman J.C."/>
            <person name="Clark S.Y."/>
            <person name="Clarke G."/>
            <person name="Clee C."/>
            <person name="Cobley V."/>
            <person name="Collier R.E."/>
            <person name="Corby N."/>
            <person name="Coville G.J."/>
            <person name="Davies J."/>
            <person name="Deadman R."/>
            <person name="Dunn M."/>
            <person name="Earthrowl M."/>
            <person name="Ellington A.G."/>
            <person name="Errington H."/>
            <person name="Frankish A."/>
            <person name="Frankland J."/>
            <person name="French L."/>
            <person name="Garner P."/>
            <person name="Garnett J."/>
            <person name="Gay L."/>
            <person name="Ghori M.R."/>
            <person name="Gibson R."/>
            <person name="Gilby L.M."/>
            <person name="Gillett W."/>
            <person name="Glithero R.J."/>
            <person name="Grafham D.V."/>
            <person name="Griffiths C."/>
            <person name="Griffiths-Jones S."/>
            <person name="Grocock R."/>
            <person name="Hammond S."/>
            <person name="Harrison E.S."/>
            <person name="Hart E."/>
            <person name="Haugen E."/>
            <person name="Heath P.D."/>
            <person name="Holmes S."/>
            <person name="Holt K."/>
            <person name="Howden P.J."/>
            <person name="Hunt A.R."/>
            <person name="Hunt S.E."/>
            <person name="Hunter G."/>
            <person name="Isherwood J."/>
            <person name="James R."/>
            <person name="Johnson C."/>
            <person name="Johnson D."/>
            <person name="Joy A."/>
            <person name="Kay M."/>
            <person name="Kershaw J.K."/>
            <person name="Kibukawa M."/>
            <person name="Kimberley A.M."/>
            <person name="King A."/>
            <person name="Knights A.J."/>
            <person name="Lad H."/>
            <person name="Laird G."/>
            <person name="Lawlor S."/>
            <person name="Leongamornlert D.A."/>
            <person name="Lloyd D.M."/>
            <person name="Loveland J."/>
            <person name="Lovell J."/>
            <person name="Lush M.J."/>
            <person name="Lyne R."/>
            <person name="Martin S."/>
            <person name="Mashreghi-Mohammadi M."/>
            <person name="Matthews L."/>
            <person name="Matthews N.S."/>
            <person name="McLaren S."/>
            <person name="Milne S."/>
            <person name="Mistry S."/>
            <person name="Moore M.J."/>
            <person name="Nickerson T."/>
            <person name="O'Dell C.N."/>
            <person name="Oliver K."/>
            <person name="Palmeiri A."/>
            <person name="Palmer S.A."/>
            <person name="Parker A."/>
            <person name="Patel D."/>
            <person name="Pearce A.V."/>
            <person name="Peck A.I."/>
            <person name="Pelan S."/>
            <person name="Phelps K."/>
            <person name="Phillimore B.J."/>
            <person name="Plumb R."/>
            <person name="Rajan J."/>
            <person name="Raymond C."/>
            <person name="Rouse G."/>
            <person name="Saenphimmachak C."/>
            <person name="Sehra H.K."/>
            <person name="Sheridan E."/>
            <person name="Shownkeen R."/>
            <person name="Sims S."/>
            <person name="Skuce C.D."/>
            <person name="Smith M."/>
            <person name="Steward C."/>
            <person name="Subramanian S."/>
            <person name="Sycamore N."/>
            <person name="Tracey A."/>
            <person name="Tromans A."/>
            <person name="Van Helmond Z."/>
            <person name="Wall M."/>
            <person name="Wallis J.M."/>
            <person name="White S."/>
            <person name="Whitehead S.L."/>
            <person name="Wilkinson J.E."/>
            <person name="Willey D.L."/>
            <person name="Williams H."/>
            <person name="Wilming L."/>
            <person name="Wray P.W."/>
            <person name="Wu Z."/>
            <person name="Coulson A."/>
            <person name="Vaudin M."/>
            <person name="Sulston J.E."/>
            <person name="Durbin R."/>
            <person name="Hubbard T."/>
            <person name="Wooster R."/>
            <person name="Dunham I."/>
            <person name="Carter N.P."/>
            <person name="McVean G."/>
            <person name="Ross M.T."/>
            <person name="Harrow J."/>
            <person name="Olson M.V."/>
            <person name="Beck S."/>
            <person name="Rogers J."/>
            <person name="Bentley D.R."/>
            <person name="Banerjee R."/>
            <person name="Bryant S.P."/>
            <person name="Burford D.C."/>
            <person name="Burrill W.D."/>
            <person name="Clegg S.M."/>
            <person name="Dhami P."/>
            <person name="Dovey O."/>
            <person name="Faulkner L.M."/>
            <person name="Gribble S.M."/>
            <person name="Langford C.F."/>
            <person name="Pandian R.D."/>
            <person name="Porter K.M."/>
            <person name="Prigmore E."/>
        </authorList>
    </citation>
    <scope>NUCLEOTIDE SEQUENCE [LARGE SCALE GENOMIC DNA]</scope>
</reference>
<accession>H0Y380</accession>
<evidence type="ECO:0000256" key="9">
    <source>
        <dbReference type="ARBA" id="ARBA00023136"/>
    </source>
</evidence>
<evidence type="ECO:0000259" key="16">
    <source>
        <dbReference type="PROSITE" id="PS50853"/>
    </source>
</evidence>
<dbReference type="SUPFAM" id="SSF49265">
    <property type="entry name" value="Fibronectin type III"/>
    <property type="match status" value="1"/>
</dbReference>
<evidence type="ECO:0000256" key="1">
    <source>
        <dbReference type="ARBA" id="ARBA00004167"/>
    </source>
</evidence>
<evidence type="ECO:0000259" key="14">
    <source>
        <dbReference type="PROSITE" id="PS50055"/>
    </source>
</evidence>
<dbReference type="Antibodypedia" id="2499">
    <property type="antibodies" value="320 antibodies from 34 providers"/>
</dbReference>
<dbReference type="Pfam" id="PF00102">
    <property type="entry name" value="Y_phosphatase"/>
    <property type="match status" value="2"/>
</dbReference>
<name>H0Y380_HUMAN</name>
<protein>
    <recommendedName>
        <fullName evidence="12">Receptor-type tyrosine-protein phosphatase F</fullName>
    </recommendedName>
</protein>
<evidence type="ECO:0007829" key="20">
    <source>
        <dbReference type="ProteomicsDB" id="H0Y380"/>
    </source>
</evidence>
<dbReference type="AlphaFoldDB" id="H0Y380"/>
<dbReference type="Gene3D" id="2.60.40.10">
    <property type="entry name" value="Immunoglobulins"/>
    <property type="match status" value="2"/>
</dbReference>
<evidence type="ECO:0007829" key="21">
    <source>
        <dbReference type="PubMed" id="21269460"/>
    </source>
</evidence>
<dbReference type="CDD" id="cd14626">
    <property type="entry name" value="R-PTPc-F-1"/>
    <property type="match status" value="1"/>
</dbReference>
<dbReference type="SMART" id="SM00194">
    <property type="entry name" value="PTPc"/>
    <property type="match status" value="2"/>
</dbReference>
<dbReference type="ProteomicsDB" id="34457"/>
<proteinExistence type="evidence at protein level"/>
<comment type="subcellular location">
    <subcellularLocation>
        <location evidence="1">Membrane</location>
        <topology evidence="1">Single-pass membrane protein</topology>
    </subcellularLocation>
</comment>
<feature type="domain" description="Tyrosine specific protein phosphatases" evidence="15">
    <location>
        <begin position="599"/>
        <end position="670"/>
    </location>
</feature>
<dbReference type="GO" id="GO:0004725">
    <property type="term" value="F:protein tyrosine phosphatase activity"/>
    <property type="evidence" value="ECO:0007669"/>
    <property type="project" value="InterPro"/>
</dbReference>
<reference evidence="17 18" key="1">
    <citation type="journal article" date="2001" name="Nature">
        <title>Initial sequencing and analysis of the human genome.</title>
        <authorList>
            <consortium name="International Human Genome Sequencing Consortium"/>
            <person name="Lander E.S."/>
            <person name="Linton L.M."/>
            <person name="Birren B."/>
            <person name="Nusbaum C."/>
            <person name="Zody M.C."/>
            <person name="Baldwin J."/>
            <person name="Devon K."/>
            <person name="Dewar K."/>
            <person name="Doyle M."/>
            <person name="FitzHugh W."/>
            <person name="Funke R."/>
            <person name="Gage D."/>
            <person name="Harris K."/>
            <person name="Heaford A."/>
            <person name="Howland J."/>
            <person name="Kann L."/>
            <person name="Lehoczky J."/>
            <person name="LeVine R."/>
            <person name="McEwan P."/>
            <person name="McKernan K."/>
            <person name="Meldrim J."/>
            <person name="Mesirov J.P."/>
            <person name="Miranda C."/>
            <person name="Morris W."/>
            <person name="Naylor J."/>
            <person name="Raymond C."/>
            <person name="Rosetti M."/>
            <person name="Santos R."/>
            <person name="Sheridan A."/>
            <person name="Sougnez C."/>
            <person name="Stange-Thomann N."/>
            <person name="Stojanovic N."/>
            <person name="Subramanian A."/>
            <person name="Wyman D."/>
            <person name="Rogers J."/>
            <person name="Sulston J."/>
            <person name="Ainscough R."/>
            <person name="Beck S."/>
            <person name="Bentley D."/>
            <person name="Burton J."/>
            <person name="Clee C."/>
            <person name="Carter N."/>
            <person name="Coulson A."/>
            <person name="Deadman R."/>
            <person name="Deloukas P."/>
            <person name="Dunham A."/>
            <person name="Dunham I."/>
            <person name="Durbin R."/>
            <person name="French L."/>
            <person name="Grafham D."/>
            <person name="Gregory S."/>
            <person name="Hubbard T."/>
            <person name="Humphray S."/>
            <person name="Hunt A."/>
            <person name="Jones M."/>
            <person name="Lloyd C."/>
            <person name="McMurray A."/>
            <person name="Matthews L."/>
            <person name="Mercer S."/>
            <person name="Milne S."/>
            <person name="Mullikin J.C."/>
            <person name="Mungall A."/>
            <person name="Plumb R."/>
            <person name="Ross M."/>
            <person name="Shownkeen R."/>
            <person name="Sims S."/>
            <person name="Waterston R.H."/>
            <person name="Wilson R.K."/>
            <person name="Hillier L.W."/>
            <person name="McPherson J.D."/>
            <person name="Marra M.A."/>
            <person name="Mardis E.R."/>
            <person name="Fulton L.A."/>
            <person name="Chinwalla A.T."/>
            <person name="Pepin K.H."/>
            <person name="Gish W.R."/>
            <person name="Chissoe S.L."/>
            <person name="Wendl M.C."/>
            <person name="Delehaunty K.D."/>
            <person name="Miner T.L."/>
            <person name="Delehaunty A."/>
            <person name="Kramer J.B."/>
            <person name="Cook L.L."/>
            <person name="Fulton R.S."/>
            <person name="Johnson D.L."/>
            <person name="Minx P.J."/>
            <person name="Clifton S.W."/>
            <person name="Hawkins T."/>
            <person name="Branscomb E."/>
            <person name="Predki P."/>
            <person name="Richardson P."/>
            <person name="Wenning S."/>
            <person name="Slezak T."/>
            <person name="Doggett N."/>
            <person name="Cheng J.F."/>
            <person name="Olsen A."/>
            <person name="Lucas S."/>
            <person name="Elkin C."/>
            <person name="Uberbacher E."/>
            <person name="Frazier M."/>
            <person name="Gibbs R.A."/>
            <person name="Muzny D.M."/>
            <person name="Scherer S.E."/>
            <person name="Bouck J.B."/>
            <person name="Sodergren E.J."/>
            <person name="Worley K.C."/>
            <person name="Rives C.M."/>
            <person name="Gorrell J.H."/>
            <person name="Metzker M.L."/>
            <person name="Naylor S.L."/>
            <person name="Kucherlapati R.S."/>
            <person name="Nelson D.L."/>
            <person name="Weinstock G.M."/>
            <person name="Sakaki Y."/>
            <person name="Fujiyama A."/>
            <person name="Hattori M."/>
            <person name="Yada T."/>
            <person name="Toyoda A."/>
            <person name="Itoh T."/>
            <person name="Kawagoe C."/>
            <person name="Watanabe H."/>
            <person name="Totoki Y."/>
            <person name="Taylor T."/>
            <person name="Weissenbach J."/>
            <person name="Heilig R."/>
            <person name="Saurin W."/>
            <person name="Artiguenave F."/>
            <person name="Brottier P."/>
            <person name="Bruls T."/>
            <person name="Pelletier E."/>
            <person name="Robert C."/>
            <person name="Wincker P."/>
            <person name="Smith D.R."/>
            <person name="Doucette-Stamm L."/>
            <person name="Rubenfield M."/>
            <person name="Weinstock K."/>
            <person name="Lee H.M."/>
            <person name="Dubois J."/>
            <person name="Rosenthal A."/>
            <person name="Platzer M."/>
            <person name="Nyakatura G."/>
            <person name="Taudien S."/>
            <person name="Rump A."/>
            <person name="Yang H."/>
            <person name="Yu J."/>
            <person name="Wang J."/>
            <person name="Huang G."/>
            <person name="Gu J."/>
            <person name="Hood L."/>
            <person name="Rowen L."/>
            <person name="Madan A."/>
            <person name="Qin S."/>
            <person name="Davis R.W."/>
            <person name="Federspiel N.A."/>
            <person name="Abola A.P."/>
            <person name="Proctor M.J."/>
            <person name="Myers R.M."/>
            <person name="Schmutz J."/>
            <person name="Dickson M."/>
            <person name="Grimwood J."/>
            <person name="Cox D.R."/>
            <person name="Olson M.V."/>
            <person name="Kaul R."/>
            <person name="Raymond C."/>
            <person name="Shimizu N."/>
            <person name="Kawasaki K."/>
            <person name="Minoshima S."/>
            <person name="Evans G.A."/>
            <person name="Athanasiou M."/>
            <person name="Schultz R."/>
            <person name="Roe B.A."/>
            <person name="Chen F."/>
            <person name="Pan H."/>
            <person name="Ramser J."/>
            <person name="Lehrach H."/>
            <person name="Reinhardt R."/>
            <person name="McCombie W.R."/>
            <person name="de la Bastide M."/>
            <person name="Dedhia N."/>
            <person name="Blocker H."/>
            <person name="Hornischer K."/>
            <person name="Nordsiek G."/>
            <person name="Agarwala R."/>
            <person name="Aravind L."/>
            <person name="Bailey J.A."/>
            <person name="Bateman A."/>
            <person name="Batzoglou S."/>
            <person name="Birney E."/>
            <person name="Bork P."/>
            <person name="Brown D.G."/>
            <person name="Burge C.B."/>
            <person name="Cerutti L."/>
            <person name="Chen H.C."/>
            <person name="Church D."/>
            <person name="Clamp M."/>
            <person name="Copley R.R."/>
            <person name="Doerks T."/>
            <person name="Eddy S.R."/>
            <person name="Eichler E.E."/>
            <person name="Furey T.S."/>
            <person name="Galagan J."/>
            <person name="Gilbert J.G."/>
            <person name="Harmon C."/>
            <person name="Hayashizaki Y."/>
            <person name="Haussler D."/>
            <person name="Hermjakob H."/>
            <person name="Hokamp K."/>
            <person name="Jang W."/>
            <person name="Johnson L.S."/>
            <person name="Jones T.A."/>
            <person name="Kasif S."/>
            <person name="Kaspryzk A."/>
            <person name="Kennedy S."/>
            <person name="Kent W.J."/>
            <person name="Kitts P."/>
            <person name="Koonin E.V."/>
            <person name="Korf I."/>
            <person name="Kulp D."/>
            <person name="Lancet D."/>
            <person name="Lowe T.M."/>
            <person name="McLysaght A."/>
            <person name="Mikkelsen T."/>
            <person name="Moran J.V."/>
            <person name="Mulder N."/>
            <person name="Pollara V.J."/>
            <person name="Ponting C.P."/>
            <person name="Schuler G."/>
            <person name="Schultz J."/>
            <person name="Slater G."/>
            <person name="Smit A.F."/>
            <person name="Stupka E."/>
            <person name="Szustakowski J."/>
            <person name="Thierry-Mieg D."/>
            <person name="Thierry-Mieg J."/>
            <person name="Wagner L."/>
            <person name="Wallis J."/>
            <person name="Wheeler R."/>
            <person name="Williams A."/>
            <person name="Wolf Y.I."/>
            <person name="Wolfe K.H."/>
            <person name="Yang S.P."/>
            <person name="Yeh R.F."/>
            <person name="Collins F."/>
            <person name="Guyer M.S."/>
            <person name="Peterson J."/>
            <person name="Felsenfeld A."/>
            <person name="Wetterstrand K.A."/>
            <person name="Patrinos A."/>
            <person name="Morgan M.J."/>
            <person name="de Jong P."/>
            <person name="Catanese J.J."/>
            <person name="Osoegawa K."/>
            <person name="Shizuya H."/>
            <person name="Choi S."/>
            <person name="Chen Y.J."/>
        </authorList>
    </citation>
    <scope>NUCLEOTIDE SEQUENCE [LARGE SCALE GENOMIC DNA]</scope>
</reference>
<dbReference type="UCSC" id="uc057fon.1">
    <property type="organism name" value="human"/>
</dbReference>
<dbReference type="PANTHER" id="PTHR46957">
    <property type="entry name" value="CYTOKINE RECEPTOR"/>
    <property type="match status" value="1"/>
</dbReference>
<feature type="domain" description="Fibronectin type-III" evidence="16">
    <location>
        <begin position="1"/>
        <end position="73"/>
    </location>
</feature>
<dbReference type="InterPro" id="IPR000242">
    <property type="entry name" value="PTP_cat"/>
</dbReference>
<organism evidence="17 18">
    <name type="scientific">Homo sapiens</name>
    <name type="common">Human</name>
    <dbReference type="NCBI Taxonomy" id="9606"/>
    <lineage>
        <taxon>Eukaryota</taxon>
        <taxon>Metazoa</taxon>
        <taxon>Chordata</taxon>
        <taxon>Craniata</taxon>
        <taxon>Vertebrata</taxon>
        <taxon>Euteleostomi</taxon>
        <taxon>Mammalia</taxon>
        <taxon>Eutheria</taxon>
        <taxon>Euarchontoglires</taxon>
        <taxon>Primates</taxon>
        <taxon>Haplorrhini</taxon>
        <taxon>Catarrhini</taxon>
        <taxon>Hominidae</taxon>
        <taxon>Homo</taxon>
    </lineage>
</organism>
<dbReference type="SMR" id="H0Y380"/>
<dbReference type="VEuPathDB" id="HostDB:ENSG00000142949"/>
<feature type="domain" description="Tyrosine-protein phosphatase" evidence="14">
    <location>
        <begin position="424"/>
        <end position="679"/>
    </location>
</feature>
<dbReference type="Proteomes" id="UP000005640">
    <property type="component" value="Chromosome 1"/>
</dbReference>
<keyword evidence="11" id="KW-0325">Glycoprotein</keyword>
<evidence type="ECO:0000256" key="12">
    <source>
        <dbReference type="ARBA" id="ARBA00044158"/>
    </source>
</evidence>
<evidence type="ECO:0000259" key="15">
    <source>
        <dbReference type="PROSITE" id="PS50056"/>
    </source>
</evidence>
<reference evidence="17" key="6">
    <citation type="submission" date="2025-08" db="UniProtKB">
        <authorList>
            <consortium name="Ensembl"/>
        </authorList>
    </citation>
    <scope>IDENTIFICATION</scope>
</reference>
<dbReference type="InterPro" id="IPR000387">
    <property type="entry name" value="Tyr_Pase_dom"/>
</dbReference>
<dbReference type="EMBL" id="AC092815">
    <property type="status" value="NOT_ANNOTATED_CDS"/>
    <property type="molecule type" value="Genomic_DNA"/>
</dbReference>
<keyword evidence="6" id="KW-0130">Cell adhesion</keyword>
<dbReference type="SUPFAM" id="SSF52799">
    <property type="entry name" value="(Phosphotyrosine protein) phosphatases II"/>
    <property type="match status" value="2"/>
</dbReference>
<dbReference type="MassIVE" id="H0Y380"/>
<dbReference type="SMART" id="SM00404">
    <property type="entry name" value="PTPc_motif"/>
    <property type="match status" value="2"/>
</dbReference>
<keyword evidence="4" id="KW-0732">Signal</keyword>
<evidence type="ECO:0000256" key="4">
    <source>
        <dbReference type="ARBA" id="ARBA00022729"/>
    </source>
</evidence>
<dbReference type="HGNC" id="HGNC:9670">
    <property type="gene designation" value="PTPRF"/>
</dbReference>
<dbReference type="InterPro" id="IPR050713">
    <property type="entry name" value="RTP_Phos/Ushers"/>
</dbReference>